<accession>A0AAN8F785</accession>
<evidence type="ECO:0000256" key="1">
    <source>
        <dbReference type="SAM" id="Phobius"/>
    </source>
</evidence>
<dbReference type="Proteomes" id="UP001331761">
    <property type="component" value="Unassembled WGS sequence"/>
</dbReference>
<feature type="non-terminal residue" evidence="2">
    <location>
        <position position="1"/>
    </location>
</feature>
<keyword evidence="3" id="KW-1185">Reference proteome</keyword>
<protein>
    <submittedName>
        <fullName evidence="2">Uncharacterized protein</fullName>
    </submittedName>
</protein>
<evidence type="ECO:0000313" key="2">
    <source>
        <dbReference type="EMBL" id="KAK5966328.1"/>
    </source>
</evidence>
<proteinExistence type="predicted"/>
<keyword evidence="1" id="KW-0472">Membrane</keyword>
<sequence>NRSAGQIFVSVVWCMCLIVTQLLQETHFPLPCAFPITRAPRRKSSTSPSHNEMCKVHSFFGMKSYA</sequence>
<reference evidence="2 3" key="1">
    <citation type="submission" date="2019-10" db="EMBL/GenBank/DDBJ databases">
        <title>Assembly and Annotation for the nematode Trichostrongylus colubriformis.</title>
        <authorList>
            <person name="Martin J."/>
        </authorList>
    </citation>
    <scope>NUCLEOTIDE SEQUENCE [LARGE SCALE GENOMIC DNA]</scope>
    <source>
        <strain evidence="2">G859</strain>
        <tissue evidence="2">Whole worm</tissue>
    </source>
</reference>
<dbReference type="EMBL" id="WIXE01023611">
    <property type="protein sequence ID" value="KAK5966328.1"/>
    <property type="molecule type" value="Genomic_DNA"/>
</dbReference>
<feature type="transmembrane region" description="Helical" evidence="1">
    <location>
        <begin position="7"/>
        <end position="23"/>
    </location>
</feature>
<name>A0AAN8F785_TRICO</name>
<organism evidence="2 3">
    <name type="scientific">Trichostrongylus colubriformis</name>
    <name type="common">Black scour worm</name>
    <dbReference type="NCBI Taxonomy" id="6319"/>
    <lineage>
        <taxon>Eukaryota</taxon>
        <taxon>Metazoa</taxon>
        <taxon>Ecdysozoa</taxon>
        <taxon>Nematoda</taxon>
        <taxon>Chromadorea</taxon>
        <taxon>Rhabditida</taxon>
        <taxon>Rhabditina</taxon>
        <taxon>Rhabditomorpha</taxon>
        <taxon>Strongyloidea</taxon>
        <taxon>Trichostrongylidae</taxon>
        <taxon>Trichostrongylus</taxon>
    </lineage>
</organism>
<dbReference type="AlphaFoldDB" id="A0AAN8F785"/>
<comment type="caution">
    <text evidence="2">The sequence shown here is derived from an EMBL/GenBank/DDBJ whole genome shotgun (WGS) entry which is preliminary data.</text>
</comment>
<keyword evidence="1" id="KW-1133">Transmembrane helix</keyword>
<evidence type="ECO:0000313" key="3">
    <source>
        <dbReference type="Proteomes" id="UP001331761"/>
    </source>
</evidence>
<gene>
    <name evidence="2" type="ORF">GCK32_021684</name>
</gene>
<keyword evidence="1" id="KW-0812">Transmembrane</keyword>